<protein>
    <submittedName>
        <fullName evidence="1">Uncharacterized protein</fullName>
    </submittedName>
</protein>
<dbReference type="Proteomes" id="UP001498398">
    <property type="component" value="Unassembled WGS sequence"/>
</dbReference>
<dbReference type="EMBL" id="JBANRG010000012">
    <property type="protein sequence ID" value="KAK7461819.1"/>
    <property type="molecule type" value="Genomic_DNA"/>
</dbReference>
<gene>
    <name evidence="1" type="ORF">VKT23_008250</name>
</gene>
<reference evidence="1 2" key="1">
    <citation type="submission" date="2024-01" db="EMBL/GenBank/DDBJ databases">
        <title>A draft genome for the cacao thread blight pathogen Marasmiellus scandens.</title>
        <authorList>
            <person name="Baruah I.K."/>
            <person name="Leung J."/>
            <person name="Bukari Y."/>
            <person name="Amoako-Attah I."/>
            <person name="Meinhardt L.W."/>
            <person name="Bailey B.A."/>
            <person name="Cohen S.P."/>
        </authorList>
    </citation>
    <scope>NUCLEOTIDE SEQUENCE [LARGE SCALE GENOMIC DNA]</scope>
    <source>
        <strain evidence="1 2">GH-19</strain>
    </source>
</reference>
<accession>A0ABR1JHQ2</accession>
<sequence length="376" mass="42234">MQLYETPEAEPQWKIERILSHSGLRKDSIFEILWSSGDHTWLSYNEISNLPCLAEYLDLLGCSDISDLPRGKPIPEEISTDNPEALALASLSFRHEEIFNPTGPTTSIYDLPLTNDSSYQSPTSPTPLHSHIIPSLFLPAMAEPETVMTEPETAGTETTMTELGTASDSHDDSGLSSDFEDEHTFSWENVQFQHVFRISEEFFEYYLGDYTHQVSATEVRFYLELDYALKKPGGTAGVVPSPGYVAFACAWNAENTPFKLAYFDPDHDPRATNTPTPLLHKYSPSPPVSKFGVAKHQTVSDHILLPGYVAVEKKELDCLRKVAEQESMRLVMARERGIVKRAERKRHQNTYKSGGLGFVDPKIKASLDTARGKRRF</sequence>
<organism evidence="1 2">
    <name type="scientific">Marasmiellus scandens</name>
    <dbReference type="NCBI Taxonomy" id="2682957"/>
    <lineage>
        <taxon>Eukaryota</taxon>
        <taxon>Fungi</taxon>
        <taxon>Dikarya</taxon>
        <taxon>Basidiomycota</taxon>
        <taxon>Agaricomycotina</taxon>
        <taxon>Agaricomycetes</taxon>
        <taxon>Agaricomycetidae</taxon>
        <taxon>Agaricales</taxon>
        <taxon>Marasmiineae</taxon>
        <taxon>Omphalotaceae</taxon>
        <taxon>Marasmiellus</taxon>
    </lineage>
</organism>
<keyword evidence="2" id="KW-1185">Reference proteome</keyword>
<evidence type="ECO:0000313" key="1">
    <source>
        <dbReference type="EMBL" id="KAK7461819.1"/>
    </source>
</evidence>
<evidence type="ECO:0000313" key="2">
    <source>
        <dbReference type="Proteomes" id="UP001498398"/>
    </source>
</evidence>
<comment type="caution">
    <text evidence="1">The sequence shown here is derived from an EMBL/GenBank/DDBJ whole genome shotgun (WGS) entry which is preliminary data.</text>
</comment>
<name>A0ABR1JHQ2_9AGAR</name>
<proteinExistence type="predicted"/>